<evidence type="ECO:0000256" key="4">
    <source>
        <dbReference type="PROSITE-ProRule" id="PRU00433"/>
    </source>
</evidence>
<dbReference type="InterPro" id="IPR009056">
    <property type="entry name" value="Cyt_c-like_dom"/>
</dbReference>
<keyword evidence="5" id="KW-0812">Transmembrane</keyword>
<dbReference type="Pfam" id="PF14715">
    <property type="entry name" value="FixP_N"/>
    <property type="match status" value="1"/>
</dbReference>
<evidence type="ECO:0000259" key="6">
    <source>
        <dbReference type="PROSITE" id="PS51007"/>
    </source>
</evidence>
<evidence type="ECO:0000256" key="3">
    <source>
        <dbReference type="ARBA" id="ARBA00023004"/>
    </source>
</evidence>
<organism evidence="7 8">
    <name type="scientific">Bradymonas sediminis</name>
    <dbReference type="NCBI Taxonomy" id="1548548"/>
    <lineage>
        <taxon>Bacteria</taxon>
        <taxon>Deltaproteobacteria</taxon>
        <taxon>Bradymonadales</taxon>
        <taxon>Bradymonadaceae</taxon>
        <taxon>Bradymonas</taxon>
    </lineage>
</organism>
<keyword evidence="8" id="KW-1185">Reference proteome</keyword>
<dbReference type="PROSITE" id="PS51007">
    <property type="entry name" value="CYTC"/>
    <property type="match status" value="1"/>
</dbReference>
<dbReference type="PANTHER" id="PTHR33751">
    <property type="entry name" value="CBB3-TYPE CYTOCHROME C OXIDASE SUBUNIT FIXP"/>
    <property type="match status" value="1"/>
</dbReference>
<dbReference type="Gene3D" id="1.10.760.10">
    <property type="entry name" value="Cytochrome c-like domain"/>
    <property type="match status" value="1"/>
</dbReference>
<dbReference type="GO" id="GO:0009055">
    <property type="term" value="F:electron transfer activity"/>
    <property type="evidence" value="ECO:0007669"/>
    <property type="project" value="InterPro"/>
</dbReference>
<dbReference type="InterPro" id="IPR038414">
    <property type="entry name" value="CcoP_N_sf"/>
</dbReference>
<dbReference type="InterPro" id="IPR032858">
    <property type="entry name" value="CcoP_N"/>
</dbReference>
<dbReference type="Pfam" id="PF13442">
    <property type="entry name" value="Cytochrome_CBB3"/>
    <property type="match status" value="1"/>
</dbReference>
<dbReference type="PANTHER" id="PTHR33751:SF1">
    <property type="entry name" value="CBB3-TYPE CYTOCHROME C OXIDASE SUBUNIT FIXP"/>
    <property type="match status" value="1"/>
</dbReference>
<keyword evidence="1 4" id="KW-0349">Heme</keyword>
<evidence type="ECO:0000256" key="2">
    <source>
        <dbReference type="ARBA" id="ARBA00022723"/>
    </source>
</evidence>
<dbReference type="InterPro" id="IPR036909">
    <property type="entry name" value="Cyt_c-like_dom_sf"/>
</dbReference>
<feature type="transmembrane region" description="Helical" evidence="5">
    <location>
        <begin position="44"/>
        <end position="67"/>
    </location>
</feature>
<dbReference type="OrthoDB" id="9811281at2"/>
<keyword evidence="2 4" id="KW-0479">Metal-binding</keyword>
<dbReference type="InterPro" id="IPR050597">
    <property type="entry name" value="Cytochrome_c_Oxidase_Subunit"/>
</dbReference>
<feature type="domain" description="Cytochrome c" evidence="6">
    <location>
        <begin position="109"/>
        <end position="188"/>
    </location>
</feature>
<keyword evidence="5" id="KW-0472">Membrane</keyword>
<dbReference type="SUPFAM" id="SSF46626">
    <property type="entry name" value="Cytochrome c"/>
    <property type="match status" value="1"/>
</dbReference>
<dbReference type="GO" id="GO:0046872">
    <property type="term" value="F:metal ion binding"/>
    <property type="evidence" value="ECO:0007669"/>
    <property type="project" value="UniProtKB-KW"/>
</dbReference>
<accession>A0A2Z4FNU2</accession>
<dbReference type="Proteomes" id="UP000249799">
    <property type="component" value="Chromosome"/>
</dbReference>
<sequence length="206" mass="22762">MTEPLWTSRRLPMPETKPEEEFGVLIEGHTYDGIKEYDNPMPKWWLYTFYASIVWGVFYLVGINVGWIDTYEDTLKKENARIDAIVAQAAEASPEITPEYLREAVDSGEYLESGKAAFAAYCASCHGQNGEGLVGPNLTDSSWLHGGSLMDIYTVADQGVLEKAMPAWGAVLKHDGLLGVVSYIDSIRDTNVEGGKEAQGTVYKPE</sequence>
<keyword evidence="3 4" id="KW-0408">Iron</keyword>
<reference evidence="7 8" key="1">
    <citation type="submission" date="2018-06" db="EMBL/GenBank/DDBJ databases">
        <title>Lujinxingia sediminis gen. nov. sp. nov., a new facultative anaerobic member of the class Deltaproteobacteria, and proposal of Lujinxingaceae fam. nov.</title>
        <authorList>
            <person name="Guo L.-Y."/>
            <person name="Li C.-M."/>
            <person name="Wang S."/>
            <person name="Du Z.-J."/>
        </authorList>
    </citation>
    <scope>NUCLEOTIDE SEQUENCE [LARGE SCALE GENOMIC DNA]</scope>
    <source>
        <strain evidence="7 8">FA350</strain>
    </source>
</reference>
<gene>
    <name evidence="7" type="ORF">DN745_15680</name>
</gene>
<dbReference type="GO" id="GO:0020037">
    <property type="term" value="F:heme binding"/>
    <property type="evidence" value="ECO:0007669"/>
    <property type="project" value="InterPro"/>
</dbReference>
<name>A0A2Z4FNU2_9DELT</name>
<dbReference type="AlphaFoldDB" id="A0A2Z4FNU2"/>
<keyword evidence="5" id="KW-1133">Transmembrane helix</keyword>
<proteinExistence type="predicted"/>
<evidence type="ECO:0000313" key="7">
    <source>
        <dbReference type="EMBL" id="AWV90677.1"/>
    </source>
</evidence>
<evidence type="ECO:0000256" key="5">
    <source>
        <dbReference type="SAM" id="Phobius"/>
    </source>
</evidence>
<dbReference type="KEGG" id="bsed:DN745_15680"/>
<protein>
    <submittedName>
        <fullName evidence="7">Nitrogen fixation protein FixP</fullName>
    </submittedName>
</protein>
<dbReference type="EMBL" id="CP030032">
    <property type="protein sequence ID" value="AWV90677.1"/>
    <property type="molecule type" value="Genomic_DNA"/>
</dbReference>
<evidence type="ECO:0000256" key="1">
    <source>
        <dbReference type="ARBA" id="ARBA00022617"/>
    </source>
</evidence>
<evidence type="ECO:0000313" key="8">
    <source>
        <dbReference type="Proteomes" id="UP000249799"/>
    </source>
</evidence>
<dbReference type="Gene3D" id="6.10.280.130">
    <property type="match status" value="1"/>
</dbReference>